<dbReference type="GO" id="GO:0051306">
    <property type="term" value="P:mitotic sister chromatid separation"/>
    <property type="evidence" value="ECO:0007669"/>
    <property type="project" value="TreeGrafter"/>
</dbReference>
<dbReference type="GO" id="GO:0005634">
    <property type="term" value="C:nucleus"/>
    <property type="evidence" value="ECO:0007669"/>
    <property type="project" value="TreeGrafter"/>
</dbReference>
<dbReference type="GO" id="GO:0010032">
    <property type="term" value="P:meiotic chromosome condensation"/>
    <property type="evidence" value="ECO:0007669"/>
    <property type="project" value="TreeGrafter"/>
</dbReference>
<dbReference type="WBParaSite" id="PgB03_g124_t04">
    <property type="protein sequence ID" value="PgB03_g124_t04"/>
    <property type="gene ID" value="PgB03_g124"/>
</dbReference>
<dbReference type="InterPro" id="IPR031739">
    <property type="entry name" value="Ncaph2"/>
</dbReference>
<dbReference type="PANTHER" id="PTHR14324">
    <property type="entry name" value="CONDENSIN-2 COMPLEX SUBUNIT H2"/>
    <property type="match status" value="1"/>
</dbReference>
<evidence type="ECO:0000259" key="1">
    <source>
        <dbReference type="Pfam" id="PF06278"/>
    </source>
</evidence>
<dbReference type="Proteomes" id="UP000887569">
    <property type="component" value="Unplaced"/>
</dbReference>
<name>A0A914ZG64_PARUN</name>
<dbReference type="GO" id="GO:0000796">
    <property type="term" value="C:condensin complex"/>
    <property type="evidence" value="ECO:0007669"/>
    <property type="project" value="TreeGrafter"/>
</dbReference>
<dbReference type="AlphaFoldDB" id="A0A914ZG64"/>
<dbReference type="InterPro" id="IPR009378">
    <property type="entry name" value="H2_N"/>
</dbReference>
<dbReference type="WBParaSite" id="PgB03_g124_t03">
    <property type="protein sequence ID" value="PgB03_g124_t03"/>
    <property type="gene ID" value="PgB03_g124"/>
</dbReference>
<dbReference type="GO" id="GO:0003682">
    <property type="term" value="F:chromatin binding"/>
    <property type="evidence" value="ECO:0007669"/>
    <property type="project" value="TreeGrafter"/>
</dbReference>
<protein>
    <submittedName>
        <fullName evidence="3 4">Condensin II complex subunit H2 N-terminal domain-containing protein</fullName>
    </submittedName>
</protein>
<evidence type="ECO:0000313" key="4">
    <source>
        <dbReference type="WBParaSite" id="PgB03_g124_t04"/>
    </source>
</evidence>
<evidence type="ECO:0000313" key="2">
    <source>
        <dbReference type="Proteomes" id="UP000887569"/>
    </source>
</evidence>
<accession>A0A914ZG64</accession>
<organism evidence="2 3">
    <name type="scientific">Parascaris univalens</name>
    <name type="common">Nematode worm</name>
    <dbReference type="NCBI Taxonomy" id="6257"/>
    <lineage>
        <taxon>Eukaryota</taxon>
        <taxon>Metazoa</taxon>
        <taxon>Ecdysozoa</taxon>
        <taxon>Nematoda</taxon>
        <taxon>Chromadorea</taxon>
        <taxon>Rhabditida</taxon>
        <taxon>Spirurina</taxon>
        <taxon>Ascaridomorpha</taxon>
        <taxon>Ascaridoidea</taxon>
        <taxon>Ascarididae</taxon>
        <taxon>Parascaris</taxon>
    </lineage>
</organism>
<dbReference type="Pfam" id="PF06278">
    <property type="entry name" value="CNDH2_N"/>
    <property type="match status" value="1"/>
</dbReference>
<sequence>MTELTGGLKSRYAFLLQPVRDLAKNWDIDIESYLADHIESVLQGRDGAEEHFNFPEAGMLVQGISDFYCRKVEYVYQLAIGFSDQMRLKKSGKKNGSDDGVEDGEADDDDMEMEAAFDQHPTDPCALIDFTSLRPEDSSLLRITNGFNAATTQPVMRYLTSHLIFVH</sequence>
<feature type="domain" description="Condensin II complex subunit H2 N-terminal" evidence="1">
    <location>
        <begin position="10"/>
        <end position="108"/>
    </location>
</feature>
<dbReference type="PANTHER" id="PTHR14324:SF3">
    <property type="entry name" value="CONDENSIN-2 COMPLEX SUBUNIT H2"/>
    <property type="match status" value="1"/>
</dbReference>
<keyword evidence="2" id="KW-1185">Reference proteome</keyword>
<proteinExistence type="predicted"/>
<evidence type="ECO:0000313" key="3">
    <source>
        <dbReference type="WBParaSite" id="PgB03_g124_t03"/>
    </source>
</evidence>
<reference evidence="3 4" key="1">
    <citation type="submission" date="2022-11" db="UniProtKB">
        <authorList>
            <consortium name="WormBaseParasite"/>
        </authorList>
    </citation>
    <scope>IDENTIFICATION</scope>
</reference>